<name>M4BJS9_HYAAE</name>
<evidence type="ECO:0000256" key="1">
    <source>
        <dbReference type="SAM" id="MobiDB-lite"/>
    </source>
</evidence>
<reference evidence="2" key="2">
    <citation type="submission" date="2015-06" db="UniProtKB">
        <authorList>
            <consortium name="EnsemblProtists"/>
        </authorList>
    </citation>
    <scope>IDENTIFICATION</scope>
    <source>
        <strain evidence="2">Emoy2</strain>
    </source>
</reference>
<evidence type="ECO:0000313" key="3">
    <source>
        <dbReference type="Proteomes" id="UP000011713"/>
    </source>
</evidence>
<sequence length="718" mass="79196">MDAIASSAREQLRINLIGRKISVVFFRQNVPGAFDLVLLKTTRKRRKCIPYTTSRNMWNVRLRGPRGKQVVLTIDPDAHFKTFSVRRGFPPRVIDVDGSALVKDVVVNNDTIVMDTSSTVVATEQGASGPAATTKRLTKKKRVDAKKKVAGKAPTGGVQTLKRPVSGTKKALSRRKIAGPGHQLGTSLDDESSATAEVEGGEKRDDERQRTYRRSRAINLTSKEDVETSLVNAVSGQSNDRKAKFFRAATKNAVEHQYELTLATARLNAALSHNFEVEELATSRRADGSAAILCVRFKETARKWKEETVDLLQKDELQAILKYVLLSGGETGREMLKPFNMAQVSTRVFWSIARLYDGDVAVGLADLVPDEDWSFLDIRTRLMSAKAMEAKANEEYYASWKQSRARGDGSISQQPERKQGTKRSRPGLADEQKSEVGKIDPDVDKKVKREAAESKCAQTTSALLEKEATPSTLRSAAAQAALSRYDRSSQTSAAVAAFLHEEGPTEECSRKQVVAGDGKEMVSEDEVEEAITVYCDSCRKARILSPDEAGKVELDNDPWNCSNLAKIGRRGGCDEVDDEVAQLTGASIATWLQKVAVTTRRELADTSVDSAMHSLVNPSDPSAPVVREKLEKLIDEARLDEINDWMAELVGETDLVQRLETQKLGTPADLVATPSDLVLEAASNTHTINMPIDMVSSWQTRAQKLVDEHPWLADWRTL</sequence>
<organism evidence="2 3">
    <name type="scientific">Hyaloperonospora arabidopsidis (strain Emoy2)</name>
    <name type="common">Downy mildew agent</name>
    <name type="synonym">Peronospora arabidopsidis</name>
    <dbReference type="NCBI Taxonomy" id="559515"/>
    <lineage>
        <taxon>Eukaryota</taxon>
        <taxon>Sar</taxon>
        <taxon>Stramenopiles</taxon>
        <taxon>Oomycota</taxon>
        <taxon>Peronosporomycetes</taxon>
        <taxon>Peronosporales</taxon>
        <taxon>Peronosporaceae</taxon>
        <taxon>Hyaloperonospora</taxon>
    </lineage>
</organism>
<dbReference type="OMA" id="KWKEETV"/>
<dbReference type="AlphaFoldDB" id="M4BJS9"/>
<keyword evidence="3" id="KW-1185">Reference proteome</keyword>
<protein>
    <recommendedName>
        <fullName evidence="4">CW-type domain-containing protein</fullName>
    </recommendedName>
</protein>
<dbReference type="EMBL" id="JH598330">
    <property type="status" value="NOT_ANNOTATED_CDS"/>
    <property type="molecule type" value="Genomic_DNA"/>
</dbReference>
<proteinExistence type="predicted"/>
<dbReference type="VEuPathDB" id="FungiDB:HpaG806660"/>
<feature type="compositionally biased region" description="Basic and acidic residues" evidence="1">
    <location>
        <begin position="200"/>
        <end position="210"/>
    </location>
</feature>
<feature type="compositionally biased region" description="Basic and acidic residues" evidence="1">
    <location>
        <begin position="428"/>
        <end position="453"/>
    </location>
</feature>
<dbReference type="Proteomes" id="UP000011713">
    <property type="component" value="Unassembled WGS sequence"/>
</dbReference>
<feature type="region of interest" description="Disordered" evidence="1">
    <location>
        <begin position="404"/>
        <end position="456"/>
    </location>
</feature>
<evidence type="ECO:0008006" key="4">
    <source>
        <dbReference type="Google" id="ProtNLM"/>
    </source>
</evidence>
<dbReference type="HOGENOM" id="CLU_409679_0_0_1"/>
<evidence type="ECO:0000313" key="2">
    <source>
        <dbReference type="EnsemblProtists" id="HpaP806660"/>
    </source>
</evidence>
<dbReference type="EnsemblProtists" id="HpaT806660">
    <property type="protein sequence ID" value="HpaP806660"/>
    <property type="gene ID" value="HpaG806660"/>
</dbReference>
<dbReference type="InParanoid" id="M4BJS9"/>
<dbReference type="eggNOG" id="ENOG502QX19">
    <property type="taxonomic scope" value="Eukaryota"/>
</dbReference>
<feature type="region of interest" description="Disordered" evidence="1">
    <location>
        <begin position="148"/>
        <end position="210"/>
    </location>
</feature>
<reference evidence="3" key="1">
    <citation type="journal article" date="2010" name="Science">
        <title>Signatures of adaptation to obligate biotrophy in the Hyaloperonospora arabidopsidis genome.</title>
        <authorList>
            <person name="Baxter L."/>
            <person name="Tripathy S."/>
            <person name="Ishaque N."/>
            <person name="Boot N."/>
            <person name="Cabral A."/>
            <person name="Kemen E."/>
            <person name="Thines M."/>
            <person name="Ah-Fong A."/>
            <person name="Anderson R."/>
            <person name="Badejoko W."/>
            <person name="Bittner-Eddy P."/>
            <person name="Boore J.L."/>
            <person name="Chibucos M.C."/>
            <person name="Coates M."/>
            <person name="Dehal P."/>
            <person name="Delehaunty K."/>
            <person name="Dong S."/>
            <person name="Downton P."/>
            <person name="Dumas B."/>
            <person name="Fabro G."/>
            <person name="Fronick C."/>
            <person name="Fuerstenberg S.I."/>
            <person name="Fulton L."/>
            <person name="Gaulin E."/>
            <person name="Govers F."/>
            <person name="Hughes L."/>
            <person name="Humphray S."/>
            <person name="Jiang R.H."/>
            <person name="Judelson H."/>
            <person name="Kamoun S."/>
            <person name="Kyung K."/>
            <person name="Meijer H."/>
            <person name="Minx P."/>
            <person name="Morris P."/>
            <person name="Nelson J."/>
            <person name="Phuntumart V."/>
            <person name="Qutob D."/>
            <person name="Rehmany A."/>
            <person name="Rougon-Cardoso A."/>
            <person name="Ryden P."/>
            <person name="Torto-Alalibo T."/>
            <person name="Studholme D."/>
            <person name="Wang Y."/>
            <person name="Win J."/>
            <person name="Wood J."/>
            <person name="Clifton S.W."/>
            <person name="Rogers J."/>
            <person name="Van den Ackerveken G."/>
            <person name="Jones J.D."/>
            <person name="McDowell J.M."/>
            <person name="Beynon J."/>
            <person name="Tyler B.M."/>
        </authorList>
    </citation>
    <scope>NUCLEOTIDE SEQUENCE [LARGE SCALE GENOMIC DNA]</scope>
    <source>
        <strain evidence="3">Emoy2</strain>
    </source>
</reference>
<accession>M4BJS9</accession>